<dbReference type="AlphaFoldDB" id="A0AAN6EZR2"/>
<proteinExistence type="predicted"/>
<reference evidence="2" key="1">
    <citation type="submission" date="2023-01" db="EMBL/GenBank/DDBJ databases">
        <title>Exophiala dermititidis isolated from Cystic Fibrosis Patient.</title>
        <authorList>
            <person name="Kurbessoian T."/>
            <person name="Crocker A."/>
            <person name="Murante D."/>
            <person name="Hogan D.A."/>
            <person name="Stajich J.E."/>
        </authorList>
    </citation>
    <scope>NUCLEOTIDE SEQUENCE</scope>
    <source>
        <strain evidence="2">Ex8</strain>
    </source>
</reference>
<name>A0AAN6EZR2_EXODE</name>
<protein>
    <recommendedName>
        <fullName evidence="4">Secreted protein</fullName>
    </recommendedName>
</protein>
<comment type="caution">
    <text evidence="2">The sequence shown here is derived from an EMBL/GenBank/DDBJ whole genome shotgun (WGS) entry which is preliminary data.</text>
</comment>
<feature type="signal peptide" evidence="1">
    <location>
        <begin position="1"/>
        <end position="16"/>
    </location>
</feature>
<accession>A0AAN6EZR2</accession>
<dbReference type="EMBL" id="JAJGCB010000004">
    <property type="protein sequence ID" value="KAJ8992802.1"/>
    <property type="molecule type" value="Genomic_DNA"/>
</dbReference>
<evidence type="ECO:0000313" key="3">
    <source>
        <dbReference type="Proteomes" id="UP001161757"/>
    </source>
</evidence>
<feature type="chain" id="PRO_5043001561" description="Secreted protein" evidence="1">
    <location>
        <begin position="17"/>
        <end position="130"/>
    </location>
</feature>
<sequence length="130" mass="14666">MMAFIVVNLFFHHLFGHWPWRASEMHSMVDPGSCFKERLLTENDDELLGGQGPIFHPGFLLPCAPSQPLPLFHCVIIPFHIACRSTTDEQERTGQPNAQCLSWFNKQVFMRSGAARTSSGTEHKAQLVSL</sequence>
<dbReference type="Proteomes" id="UP001161757">
    <property type="component" value="Unassembled WGS sequence"/>
</dbReference>
<gene>
    <name evidence="2" type="ORF">HRR80_002847</name>
</gene>
<evidence type="ECO:0000313" key="2">
    <source>
        <dbReference type="EMBL" id="KAJ8992802.1"/>
    </source>
</evidence>
<evidence type="ECO:0008006" key="4">
    <source>
        <dbReference type="Google" id="ProtNLM"/>
    </source>
</evidence>
<keyword evidence="1" id="KW-0732">Signal</keyword>
<organism evidence="2 3">
    <name type="scientific">Exophiala dermatitidis</name>
    <name type="common">Black yeast-like fungus</name>
    <name type="synonym">Wangiella dermatitidis</name>
    <dbReference type="NCBI Taxonomy" id="5970"/>
    <lineage>
        <taxon>Eukaryota</taxon>
        <taxon>Fungi</taxon>
        <taxon>Dikarya</taxon>
        <taxon>Ascomycota</taxon>
        <taxon>Pezizomycotina</taxon>
        <taxon>Eurotiomycetes</taxon>
        <taxon>Chaetothyriomycetidae</taxon>
        <taxon>Chaetothyriales</taxon>
        <taxon>Herpotrichiellaceae</taxon>
        <taxon>Exophiala</taxon>
    </lineage>
</organism>
<evidence type="ECO:0000256" key="1">
    <source>
        <dbReference type="SAM" id="SignalP"/>
    </source>
</evidence>